<keyword evidence="5 10" id="KW-0812">Transmembrane</keyword>
<evidence type="ECO:0000256" key="1">
    <source>
        <dbReference type="ARBA" id="ARBA00004651"/>
    </source>
</evidence>
<reference evidence="11 12" key="2">
    <citation type="journal article" date="2012" name="Stand. Genomic Sci.">
        <title>Complete genome sequence of the sulfate-reducing firmicute Desulfotomaculum ruminis type strain (DL(T)).</title>
        <authorList>
            <person name="Spring S."/>
            <person name="Visser M."/>
            <person name="Lu M."/>
            <person name="Copeland A."/>
            <person name="Lapidus A."/>
            <person name="Lucas S."/>
            <person name="Cheng J.F."/>
            <person name="Han C."/>
            <person name="Tapia R."/>
            <person name="Goodwin L.A."/>
            <person name="Pitluck S."/>
            <person name="Ivanova N."/>
            <person name="Land M."/>
            <person name="Hauser L."/>
            <person name="Larimer F."/>
            <person name="Rohde M."/>
            <person name="Goker M."/>
            <person name="Detter J.C."/>
            <person name="Kyrpides N.C."/>
            <person name="Woyke T."/>
            <person name="Schaap P.J."/>
            <person name="Plugge C.M."/>
            <person name="Muyzer G."/>
            <person name="Kuever J."/>
            <person name="Pereira I.A."/>
            <person name="Parshina S.N."/>
            <person name="Bernier-Latmani R."/>
            <person name="Stams A.J."/>
            <person name="Klenk H.P."/>
        </authorList>
    </citation>
    <scope>NUCLEOTIDE SEQUENCE [LARGE SCALE GENOMIC DNA]</scope>
    <source>
        <strain evidence="12">ATCC 23193 / DSM 2154 / NCIB 8452 / DL</strain>
    </source>
</reference>
<keyword evidence="12" id="KW-1185">Reference proteome</keyword>
<evidence type="ECO:0000256" key="7">
    <source>
        <dbReference type="ARBA" id="ARBA00023136"/>
    </source>
</evidence>
<evidence type="ECO:0000256" key="5">
    <source>
        <dbReference type="ARBA" id="ARBA00022692"/>
    </source>
</evidence>
<dbReference type="KEGG" id="dru:Desru_1431"/>
<protein>
    <submittedName>
        <fullName evidence="11">Membrane bound O-acyl transferase MBOAT family protein</fullName>
    </submittedName>
</protein>
<keyword evidence="6 10" id="KW-1133">Transmembrane helix</keyword>
<evidence type="ECO:0000256" key="2">
    <source>
        <dbReference type="ARBA" id="ARBA00010323"/>
    </source>
</evidence>
<dbReference type="PIRSF" id="PIRSF016636">
    <property type="entry name" value="AlgI_DltB"/>
    <property type="match status" value="1"/>
</dbReference>
<accession>F6DQC1</accession>
<feature type="transmembrane region" description="Helical" evidence="10">
    <location>
        <begin position="318"/>
        <end position="339"/>
    </location>
</feature>
<dbReference type="Proteomes" id="UP000009234">
    <property type="component" value="Chromosome"/>
</dbReference>
<comment type="similarity">
    <text evidence="2 9">Belongs to the membrane-bound acyltransferase family.</text>
</comment>
<dbReference type="InterPro" id="IPR051085">
    <property type="entry name" value="MB_O-acyltransferase"/>
</dbReference>
<feature type="transmembrane region" description="Helical" evidence="10">
    <location>
        <begin position="221"/>
        <end position="239"/>
    </location>
</feature>
<dbReference type="PANTHER" id="PTHR13285:SF23">
    <property type="entry name" value="TEICHOIC ACID D-ALANYLTRANSFERASE"/>
    <property type="match status" value="1"/>
</dbReference>
<dbReference type="PIRSF" id="PIRSF500217">
    <property type="entry name" value="AlgI"/>
    <property type="match status" value="1"/>
</dbReference>
<keyword evidence="8 9" id="KW-0012">Acyltransferase</keyword>
<evidence type="ECO:0000313" key="11">
    <source>
        <dbReference type="EMBL" id="AEG59699.1"/>
    </source>
</evidence>
<dbReference type="STRING" id="696281.Desru_1431"/>
<comment type="subcellular location">
    <subcellularLocation>
        <location evidence="1">Cell membrane</location>
        <topology evidence="1">Multi-pass membrane protein</topology>
    </subcellularLocation>
</comment>
<feature type="transmembrane region" description="Helical" evidence="10">
    <location>
        <begin position="46"/>
        <end position="65"/>
    </location>
</feature>
<evidence type="ECO:0000256" key="3">
    <source>
        <dbReference type="ARBA" id="ARBA00022475"/>
    </source>
</evidence>
<evidence type="ECO:0000256" key="6">
    <source>
        <dbReference type="ARBA" id="ARBA00022989"/>
    </source>
</evidence>
<proteinExistence type="inferred from homology"/>
<gene>
    <name evidence="11" type="ordered locus">Desru_1431</name>
</gene>
<reference evidence="12" key="1">
    <citation type="submission" date="2011-05" db="EMBL/GenBank/DDBJ databases">
        <title>Complete sequence of Desulfotomaculum ruminis DSM 2154.</title>
        <authorList>
            <person name="Lucas S."/>
            <person name="Copeland A."/>
            <person name="Lapidus A."/>
            <person name="Cheng J.-F."/>
            <person name="Goodwin L."/>
            <person name="Pitluck S."/>
            <person name="Lu M."/>
            <person name="Detter J.C."/>
            <person name="Han C."/>
            <person name="Tapia R."/>
            <person name="Land M."/>
            <person name="Hauser L."/>
            <person name="Kyrpides N."/>
            <person name="Ivanova N."/>
            <person name="Mikhailova N."/>
            <person name="Pagani I."/>
            <person name="Stams A.J.M."/>
            <person name="Plugge C.M."/>
            <person name="Muyzer G."/>
            <person name="Kuever J."/>
            <person name="Parshina S.N."/>
            <person name="Ivanova A.E."/>
            <person name="Nazina T.N."/>
            <person name="Brambilla E."/>
            <person name="Spring S."/>
            <person name="Klenk H.-P."/>
            <person name="Woyke T."/>
        </authorList>
    </citation>
    <scope>NUCLEOTIDE SEQUENCE [LARGE SCALE GENOMIC DNA]</scope>
    <source>
        <strain evidence="12">ATCC 23193 / DSM 2154 / NCIB 8452 / DL</strain>
    </source>
</reference>
<dbReference type="InterPro" id="IPR028362">
    <property type="entry name" value="AlgI"/>
</dbReference>
<dbReference type="GO" id="GO:0016746">
    <property type="term" value="F:acyltransferase activity"/>
    <property type="evidence" value="ECO:0007669"/>
    <property type="project" value="UniProtKB-KW"/>
</dbReference>
<dbReference type="RefSeq" id="WP_013841469.1">
    <property type="nucleotide sequence ID" value="NC_015589.1"/>
</dbReference>
<evidence type="ECO:0000256" key="9">
    <source>
        <dbReference type="PIRNR" id="PIRNR016636"/>
    </source>
</evidence>
<dbReference type="GO" id="GO:0042121">
    <property type="term" value="P:alginic acid biosynthetic process"/>
    <property type="evidence" value="ECO:0007669"/>
    <property type="project" value="InterPro"/>
</dbReference>
<organism evidence="11 12">
    <name type="scientific">Desulforamulus ruminis (strain ATCC 23193 / DSM 2154 / NCIMB 8452 / DL)</name>
    <name type="common">Desulfotomaculum ruminis</name>
    <dbReference type="NCBI Taxonomy" id="696281"/>
    <lineage>
        <taxon>Bacteria</taxon>
        <taxon>Bacillati</taxon>
        <taxon>Bacillota</taxon>
        <taxon>Clostridia</taxon>
        <taxon>Eubacteriales</taxon>
        <taxon>Peptococcaceae</taxon>
        <taxon>Desulforamulus</taxon>
    </lineage>
</organism>
<feature type="transmembrane region" description="Helical" evidence="10">
    <location>
        <begin position="147"/>
        <end position="169"/>
    </location>
</feature>
<feature type="transmembrane region" description="Helical" evidence="10">
    <location>
        <begin position="438"/>
        <end position="457"/>
    </location>
</feature>
<feature type="transmembrane region" description="Helical" evidence="10">
    <location>
        <begin position="360"/>
        <end position="387"/>
    </location>
</feature>
<dbReference type="AlphaFoldDB" id="F6DQC1"/>
<dbReference type="HOGENOM" id="CLU_025255_1_3_9"/>
<evidence type="ECO:0000256" key="10">
    <source>
        <dbReference type="SAM" id="Phobius"/>
    </source>
</evidence>
<dbReference type="EMBL" id="CP002780">
    <property type="protein sequence ID" value="AEG59699.1"/>
    <property type="molecule type" value="Genomic_DNA"/>
</dbReference>
<feature type="transmembrane region" description="Helical" evidence="10">
    <location>
        <begin position="117"/>
        <end position="135"/>
    </location>
</feature>
<keyword evidence="3 9" id="KW-1003">Cell membrane</keyword>
<dbReference type="GO" id="GO:0005886">
    <property type="term" value="C:plasma membrane"/>
    <property type="evidence" value="ECO:0007669"/>
    <property type="project" value="UniProtKB-SubCell"/>
</dbReference>
<dbReference type="Pfam" id="PF03062">
    <property type="entry name" value="MBOAT"/>
    <property type="match status" value="1"/>
</dbReference>
<dbReference type="PANTHER" id="PTHR13285">
    <property type="entry name" value="ACYLTRANSFERASE"/>
    <property type="match status" value="1"/>
</dbReference>
<dbReference type="InterPro" id="IPR024194">
    <property type="entry name" value="Ac/AlaTfrase_AlgI/DltB"/>
</dbReference>
<keyword evidence="7 9" id="KW-0472">Membrane</keyword>
<feature type="transmembrane region" description="Helical" evidence="10">
    <location>
        <begin position="77"/>
        <end position="97"/>
    </location>
</feature>
<evidence type="ECO:0000256" key="4">
    <source>
        <dbReference type="ARBA" id="ARBA00022679"/>
    </source>
</evidence>
<dbReference type="InterPro" id="IPR004299">
    <property type="entry name" value="MBOAT_fam"/>
</dbReference>
<dbReference type="eggNOG" id="COG1696">
    <property type="taxonomic scope" value="Bacteria"/>
</dbReference>
<keyword evidence="4 9" id="KW-0808">Transferase</keyword>
<dbReference type="OrthoDB" id="9805788at2"/>
<evidence type="ECO:0000313" key="12">
    <source>
        <dbReference type="Proteomes" id="UP000009234"/>
    </source>
</evidence>
<evidence type="ECO:0000256" key="8">
    <source>
        <dbReference type="ARBA" id="ARBA00023315"/>
    </source>
</evidence>
<feature type="transmembrane region" description="Helical" evidence="10">
    <location>
        <begin position="5"/>
        <end position="23"/>
    </location>
</feature>
<sequence>MVFSSLFFTFVFLPVTVILYYSLGKHLRNIVLLTASLFFYAWGEPVYVLLMCGSIMINYCINTFLGRDDTGGRKRQLYLIISLVFNLGCLAYFKYFGMILSTIASMGGWNLNAGTPALPIGISFYTFQTLSYVIDIYRGQIKPQKNLILFALYIAMFPQLVAGPIVKYADIESRLADRSINFEEFYSGMRRFLCGLAKKVLLANHIGLLWSEVKAMPGTEISVLMAWAGMLAFTLQIYFDFSGYSDMAIGLGKMFGFRFKENFRYPYIAQSISEFWRRWHISLGSWFKEYVYIPLGGSRVGKWKLIRNLFSVWFLTGLWHGASWNFVLWGLYFGTLISIEKLFLQKSMTRWPKAIRHMYLLLLVVIGWVFFEFTSLTDGLSFLRIMFGVGGNELIDNQAIVKLKAYTVLYIVCILAASPWPKKLALLFKRIHGNIYKLAVNVYYCVLMFFSTAYMVGSTYNPFIYFRF</sequence>
<name>F6DQC1_DESRL</name>